<keyword evidence="2" id="KW-0812">Transmembrane</keyword>
<evidence type="ECO:0000256" key="2">
    <source>
        <dbReference type="SAM" id="Phobius"/>
    </source>
</evidence>
<comment type="similarity">
    <text evidence="1">Belongs to the membrane fusion protein (MFP) (TC 8.A.1) family.</text>
</comment>
<dbReference type="EMBL" id="JAUYVI010000003">
    <property type="protein sequence ID" value="MDQ7247942.1"/>
    <property type="molecule type" value="Genomic_DNA"/>
</dbReference>
<dbReference type="Pfam" id="PF25917">
    <property type="entry name" value="BSH_RND"/>
    <property type="match status" value="1"/>
</dbReference>
<organism evidence="5 6">
    <name type="scientific">Dongia sedimenti</name>
    <dbReference type="NCBI Taxonomy" id="3064282"/>
    <lineage>
        <taxon>Bacteria</taxon>
        <taxon>Pseudomonadati</taxon>
        <taxon>Pseudomonadota</taxon>
        <taxon>Alphaproteobacteria</taxon>
        <taxon>Rhodospirillales</taxon>
        <taxon>Dongiaceae</taxon>
        <taxon>Dongia</taxon>
    </lineage>
</organism>
<dbReference type="Gene3D" id="1.10.287.470">
    <property type="entry name" value="Helix hairpin bin"/>
    <property type="match status" value="1"/>
</dbReference>
<name>A0ABU0YJQ0_9PROT</name>
<dbReference type="Proteomes" id="UP001230156">
    <property type="component" value="Unassembled WGS sequence"/>
</dbReference>
<dbReference type="PANTHER" id="PTHR30469:SF29">
    <property type="entry name" value="BLR2860 PROTEIN"/>
    <property type="match status" value="1"/>
</dbReference>
<evidence type="ECO:0000313" key="5">
    <source>
        <dbReference type="EMBL" id="MDQ7247942.1"/>
    </source>
</evidence>
<dbReference type="InterPro" id="IPR058625">
    <property type="entry name" value="MdtA-like_BSH"/>
</dbReference>
<dbReference type="RefSeq" id="WP_379955387.1">
    <property type="nucleotide sequence ID" value="NZ_JAUYVI010000003.1"/>
</dbReference>
<evidence type="ECO:0000259" key="4">
    <source>
        <dbReference type="Pfam" id="PF25954"/>
    </source>
</evidence>
<comment type="caution">
    <text evidence="5">The sequence shown here is derived from an EMBL/GenBank/DDBJ whole genome shotgun (WGS) entry which is preliminary data.</text>
</comment>
<dbReference type="Gene3D" id="2.40.30.170">
    <property type="match status" value="1"/>
</dbReference>
<proteinExistence type="inferred from homology"/>
<feature type="domain" description="CusB-like beta-barrel" evidence="4">
    <location>
        <begin position="218"/>
        <end position="289"/>
    </location>
</feature>
<protein>
    <submittedName>
        <fullName evidence="5">Efflux RND transporter periplasmic adaptor subunit</fullName>
    </submittedName>
</protein>
<accession>A0ABU0YJQ0</accession>
<dbReference type="PANTHER" id="PTHR30469">
    <property type="entry name" value="MULTIDRUG RESISTANCE PROTEIN MDTA"/>
    <property type="match status" value="1"/>
</dbReference>
<evidence type="ECO:0000256" key="1">
    <source>
        <dbReference type="ARBA" id="ARBA00009477"/>
    </source>
</evidence>
<dbReference type="InterPro" id="IPR006143">
    <property type="entry name" value="RND_pump_MFP"/>
</dbReference>
<feature type="transmembrane region" description="Helical" evidence="2">
    <location>
        <begin position="18"/>
        <end position="38"/>
    </location>
</feature>
<gene>
    <name evidence="5" type="ORF">Q8A70_09705</name>
</gene>
<evidence type="ECO:0000313" key="6">
    <source>
        <dbReference type="Proteomes" id="UP001230156"/>
    </source>
</evidence>
<keyword evidence="6" id="KW-1185">Reference proteome</keyword>
<dbReference type="Gene3D" id="2.40.420.20">
    <property type="match status" value="1"/>
</dbReference>
<reference evidence="6" key="1">
    <citation type="submission" date="2023-08" db="EMBL/GenBank/DDBJ databases">
        <title>Rhodospirillaceae gen. nov., a novel taxon isolated from the Yangtze River Yuezi River estuary sludge.</title>
        <authorList>
            <person name="Ruan L."/>
        </authorList>
    </citation>
    <scope>NUCLEOTIDE SEQUENCE [LARGE SCALE GENOMIC DNA]</scope>
    <source>
        <strain evidence="6">R-7</strain>
    </source>
</reference>
<dbReference type="NCBIfam" id="TIGR01730">
    <property type="entry name" value="RND_mfp"/>
    <property type="match status" value="1"/>
</dbReference>
<feature type="domain" description="Multidrug resistance protein MdtA-like barrel-sandwich hybrid" evidence="3">
    <location>
        <begin position="85"/>
        <end position="210"/>
    </location>
</feature>
<keyword evidence="2" id="KW-1133">Transmembrane helix</keyword>
<keyword evidence="2" id="KW-0472">Membrane</keyword>
<evidence type="ECO:0000259" key="3">
    <source>
        <dbReference type="Pfam" id="PF25917"/>
    </source>
</evidence>
<dbReference type="InterPro" id="IPR058792">
    <property type="entry name" value="Beta-barrel_RND_2"/>
</dbReference>
<sequence length="391" mass="42909">MSEHIRPPLRTPSRRRRVFWFLVILILCAVLLGGFWAFEQFKQKMIAQYFATATQPPTAVEVYKAATQSMPRRFESIGTLTAVHQVTIAPEVSGRVTAVKFESGLSVKAGDVLVQLDDATERADIATYQAQARLATANLGRQQKLAQNQFSTKASIDDLRSQLDQANAGIQRSQATIEYKQIKAPFDGQLGIRQINLGQYLSAGTAVVTLTDLDNLYIDFSLPEQNRAELTLGQEVEVRLDAYPDRVFKATLATIDPQVDPNMRAVMLRATLPNPDHLLQPGMYGRVAVVLPPVPDVVTIPETAIDYTVYGDSVFILREGKEKDKDGKPQYTVEQVFVTPGAHNNGKVGIVKGVAPGDVVVVGGQLKLHNGAAVTISQDRSLENPETMPVE</sequence>
<dbReference type="SUPFAM" id="SSF111369">
    <property type="entry name" value="HlyD-like secretion proteins"/>
    <property type="match status" value="1"/>
</dbReference>
<dbReference type="Gene3D" id="2.40.50.100">
    <property type="match status" value="1"/>
</dbReference>
<dbReference type="Pfam" id="PF25954">
    <property type="entry name" value="Beta-barrel_RND_2"/>
    <property type="match status" value="1"/>
</dbReference>